<sequence length="25" mass="3096">MRRIRGPKFLLKKNRRPGEDDELRN</sequence>
<organism evidence="2 3">
    <name type="scientific">Romanomermis culicivorax</name>
    <name type="common">Nematode worm</name>
    <dbReference type="NCBI Taxonomy" id="13658"/>
    <lineage>
        <taxon>Eukaryota</taxon>
        <taxon>Metazoa</taxon>
        <taxon>Ecdysozoa</taxon>
        <taxon>Nematoda</taxon>
        <taxon>Enoplea</taxon>
        <taxon>Dorylaimia</taxon>
        <taxon>Mermithida</taxon>
        <taxon>Mermithoidea</taxon>
        <taxon>Mermithidae</taxon>
        <taxon>Romanomermis</taxon>
    </lineage>
</organism>
<accession>A0A915HME8</accession>
<proteinExistence type="predicted"/>
<evidence type="ECO:0000256" key="1">
    <source>
        <dbReference type="SAM" id="MobiDB-lite"/>
    </source>
</evidence>
<feature type="compositionally biased region" description="Basic residues" evidence="1">
    <location>
        <begin position="1"/>
        <end position="15"/>
    </location>
</feature>
<dbReference type="Proteomes" id="UP000887565">
    <property type="component" value="Unplaced"/>
</dbReference>
<evidence type="ECO:0000313" key="2">
    <source>
        <dbReference type="Proteomes" id="UP000887565"/>
    </source>
</evidence>
<name>A0A915HME8_ROMCU</name>
<feature type="region of interest" description="Disordered" evidence="1">
    <location>
        <begin position="1"/>
        <end position="25"/>
    </location>
</feature>
<evidence type="ECO:0000313" key="3">
    <source>
        <dbReference type="WBParaSite" id="nRc.2.0.1.t02517-RA"/>
    </source>
</evidence>
<keyword evidence="2" id="KW-1185">Reference proteome</keyword>
<dbReference type="WBParaSite" id="nRc.2.0.1.t02517-RA">
    <property type="protein sequence ID" value="nRc.2.0.1.t02517-RA"/>
    <property type="gene ID" value="nRc.2.0.1.g02517"/>
</dbReference>
<protein>
    <submittedName>
        <fullName evidence="3">Uncharacterized protein</fullName>
    </submittedName>
</protein>
<dbReference type="AlphaFoldDB" id="A0A915HME8"/>
<reference evidence="3" key="1">
    <citation type="submission" date="2022-11" db="UniProtKB">
        <authorList>
            <consortium name="WormBaseParasite"/>
        </authorList>
    </citation>
    <scope>IDENTIFICATION</scope>
</reference>